<organism evidence="1 2">
    <name type="scientific">Camellia lanceoleosa</name>
    <dbReference type="NCBI Taxonomy" id="1840588"/>
    <lineage>
        <taxon>Eukaryota</taxon>
        <taxon>Viridiplantae</taxon>
        <taxon>Streptophyta</taxon>
        <taxon>Embryophyta</taxon>
        <taxon>Tracheophyta</taxon>
        <taxon>Spermatophyta</taxon>
        <taxon>Magnoliopsida</taxon>
        <taxon>eudicotyledons</taxon>
        <taxon>Gunneridae</taxon>
        <taxon>Pentapetalae</taxon>
        <taxon>asterids</taxon>
        <taxon>Ericales</taxon>
        <taxon>Theaceae</taxon>
        <taxon>Camellia</taxon>
    </lineage>
</organism>
<keyword evidence="2" id="KW-1185">Reference proteome</keyword>
<dbReference type="EMBL" id="CM045765">
    <property type="protein sequence ID" value="KAI8001222.1"/>
    <property type="molecule type" value="Genomic_DNA"/>
</dbReference>
<evidence type="ECO:0000313" key="1">
    <source>
        <dbReference type="EMBL" id="KAI8001222.1"/>
    </source>
</evidence>
<reference evidence="1 2" key="1">
    <citation type="journal article" date="2022" name="Plant J.">
        <title>Chromosome-level genome of Camellia lanceoleosa provides a valuable resource for understanding genome evolution and self-incompatibility.</title>
        <authorList>
            <person name="Gong W."/>
            <person name="Xiao S."/>
            <person name="Wang L."/>
            <person name="Liao Z."/>
            <person name="Chang Y."/>
            <person name="Mo W."/>
            <person name="Hu G."/>
            <person name="Li W."/>
            <person name="Zhao G."/>
            <person name="Zhu H."/>
            <person name="Hu X."/>
            <person name="Ji K."/>
            <person name="Xiang X."/>
            <person name="Song Q."/>
            <person name="Yuan D."/>
            <person name="Jin S."/>
            <person name="Zhang L."/>
        </authorList>
    </citation>
    <scope>NUCLEOTIDE SEQUENCE [LARGE SCALE GENOMIC DNA]</scope>
    <source>
        <strain evidence="1">SQ_2022a</strain>
    </source>
</reference>
<gene>
    <name evidence="1" type="ORF">LOK49_LG09G01692</name>
</gene>
<sequence length="181" mass="20097">MKSTKRDNNAKERQTERCRRQILSSVDLELAGLVDHCPPPDLIVLMFVIVGVHADAPPPGAPPPPASSLPPPPTSTGPGKNHNTTLTIIVVVVSSTIYTIMYIVCICIFLRKRRQRKSRLKDENVEEINIVESLQYNFDTISIATDNFSDVNKLGQGGFGAVYRVIDQIFTLEYDVSFVVK</sequence>
<comment type="caution">
    <text evidence="1">The sequence shown here is derived from an EMBL/GenBank/DDBJ whole genome shotgun (WGS) entry which is preliminary data.</text>
</comment>
<dbReference type="Proteomes" id="UP001060215">
    <property type="component" value="Chromosome 8"/>
</dbReference>
<evidence type="ECO:0000313" key="2">
    <source>
        <dbReference type="Proteomes" id="UP001060215"/>
    </source>
</evidence>
<accession>A0ACC0GL66</accession>
<name>A0ACC0GL66_9ERIC</name>
<proteinExistence type="predicted"/>
<protein>
    <submittedName>
        <fullName evidence="1">Cysteine-rich receptor-like protein kinase 25</fullName>
    </submittedName>
</protein>